<dbReference type="InterPro" id="IPR026022">
    <property type="entry name" value="PhoU_dom"/>
</dbReference>
<evidence type="ECO:0000256" key="7">
    <source>
        <dbReference type="PIRNR" id="PIRNR003107"/>
    </source>
</evidence>
<dbReference type="AlphaFoldDB" id="W9DPN5"/>
<evidence type="ECO:0000256" key="2">
    <source>
        <dbReference type="ARBA" id="ARBA00008107"/>
    </source>
</evidence>
<comment type="subcellular location">
    <subcellularLocation>
        <location evidence="1 7">Cytoplasm</location>
    </subcellularLocation>
</comment>
<protein>
    <recommendedName>
        <fullName evidence="7">Phosphate-specific transport system accessory protein PhoU</fullName>
    </recommendedName>
</protein>
<organism evidence="9 10">
    <name type="scientific">Methanolobus tindarius DSM 2278</name>
    <dbReference type="NCBI Taxonomy" id="1090322"/>
    <lineage>
        <taxon>Archaea</taxon>
        <taxon>Methanobacteriati</taxon>
        <taxon>Methanobacteriota</taxon>
        <taxon>Stenosarchaea group</taxon>
        <taxon>Methanomicrobia</taxon>
        <taxon>Methanosarcinales</taxon>
        <taxon>Methanosarcinaceae</taxon>
        <taxon>Methanolobus</taxon>
    </lineage>
</organism>
<dbReference type="InterPro" id="IPR038078">
    <property type="entry name" value="PhoU-like_sf"/>
</dbReference>
<dbReference type="GO" id="GO:0045936">
    <property type="term" value="P:negative regulation of phosphate metabolic process"/>
    <property type="evidence" value="ECO:0007669"/>
    <property type="project" value="InterPro"/>
</dbReference>
<proteinExistence type="inferred from homology"/>
<evidence type="ECO:0000313" key="9">
    <source>
        <dbReference type="EMBL" id="ETA68324.1"/>
    </source>
</evidence>
<gene>
    <name evidence="9" type="ORF">MettiDRAFT_1785</name>
</gene>
<dbReference type="PIRSF" id="PIRSF003107">
    <property type="entry name" value="PhoU"/>
    <property type="match status" value="1"/>
</dbReference>
<name>W9DPN5_METTI</name>
<keyword evidence="10" id="KW-1185">Reference proteome</keyword>
<dbReference type="STRING" id="1090322.MettiDRAFT_1785"/>
<evidence type="ECO:0000313" key="10">
    <source>
        <dbReference type="Proteomes" id="UP000019483"/>
    </source>
</evidence>
<dbReference type="RefSeq" id="WP_023845459.1">
    <property type="nucleotide sequence ID" value="NZ_AZAJ01000001.1"/>
</dbReference>
<evidence type="ECO:0000256" key="5">
    <source>
        <dbReference type="ARBA" id="ARBA00022490"/>
    </source>
</evidence>
<dbReference type="InterPro" id="IPR028366">
    <property type="entry name" value="PhoU"/>
</dbReference>
<accession>W9DPN5</accession>
<keyword evidence="6 7" id="KW-0592">Phosphate transport</keyword>
<comment type="function">
    <text evidence="7">Plays a role in the regulation of phosphate uptake.</text>
</comment>
<dbReference type="Pfam" id="PF01895">
    <property type="entry name" value="PhoU"/>
    <property type="match status" value="2"/>
</dbReference>
<dbReference type="GO" id="GO:0005737">
    <property type="term" value="C:cytoplasm"/>
    <property type="evidence" value="ECO:0007669"/>
    <property type="project" value="UniProtKB-SubCell"/>
</dbReference>
<dbReference type="SUPFAM" id="SSF109755">
    <property type="entry name" value="PhoU-like"/>
    <property type="match status" value="1"/>
</dbReference>
<keyword evidence="4 7" id="KW-0813">Transport</keyword>
<reference evidence="9 10" key="1">
    <citation type="submission" date="2013-08" db="EMBL/GenBank/DDBJ databases">
        <authorList>
            <consortium name="DOE Joint Genome Institute"/>
            <person name="Eisen J."/>
            <person name="Huntemann M."/>
            <person name="Han J."/>
            <person name="Chen A."/>
            <person name="Kyrpides N."/>
            <person name="Mavromatis K."/>
            <person name="Markowitz V."/>
            <person name="Palaniappan K."/>
            <person name="Ivanova N."/>
            <person name="Schaumberg A."/>
            <person name="Pati A."/>
            <person name="Liolios K."/>
            <person name="Nordberg H.P."/>
            <person name="Cantor M.N."/>
            <person name="Hua S.X."/>
            <person name="Woyke T."/>
        </authorList>
    </citation>
    <scope>NUCLEOTIDE SEQUENCE [LARGE SCALE GENOMIC DNA]</scope>
    <source>
        <strain evidence="9 10">DSM 2278</strain>
    </source>
</reference>
<feature type="domain" description="PhoU" evidence="8">
    <location>
        <begin position="119"/>
        <end position="204"/>
    </location>
</feature>
<evidence type="ECO:0000256" key="1">
    <source>
        <dbReference type="ARBA" id="ARBA00004496"/>
    </source>
</evidence>
<keyword evidence="5 7" id="KW-0963">Cytoplasm</keyword>
<dbReference type="GO" id="GO:0030643">
    <property type="term" value="P:intracellular phosphate ion homeostasis"/>
    <property type="evidence" value="ECO:0007669"/>
    <property type="project" value="InterPro"/>
</dbReference>
<dbReference type="FunFam" id="1.20.58.220:FF:000004">
    <property type="entry name" value="Phosphate-specific transport system accessory protein PhoU"/>
    <property type="match status" value="1"/>
</dbReference>
<dbReference type="PANTHER" id="PTHR42930:SF3">
    <property type="entry name" value="PHOSPHATE-SPECIFIC TRANSPORT SYSTEM ACCESSORY PROTEIN PHOU"/>
    <property type="match status" value="1"/>
</dbReference>
<evidence type="ECO:0000256" key="3">
    <source>
        <dbReference type="ARBA" id="ARBA00011738"/>
    </source>
</evidence>
<comment type="caution">
    <text evidence="9">The sequence shown here is derived from an EMBL/GenBank/DDBJ whole genome shotgun (WGS) entry which is preliminary data.</text>
</comment>
<comment type="similarity">
    <text evidence="2 7">Belongs to the PhoU family.</text>
</comment>
<dbReference type="GO" id="GO:0006817">
    <property type="term" value="P:phosphate ion transport"/>
    <property type="evidence" value="ECO:0007669"/>
    <property type="project" value="UniProtKB-KW"/>
</dbReference>
<comment type="subunit">
    <text evidence="3 7">Homodimer.</text>
</comment>
<evidence type="ECO:0000256" key="4">
    <source>
        <dbReference type="ARBA" id="ARBA00022448"/>
    </source>
</evidence>
<feature type="domain" description="PhoU" evidence="8">
    <location>
        <begin position="18"/>
        <end position="104"/>
    </location>
</feature>
<evidence type="ECO:0000259" key="8">
    <source>
        <dbReference type="Pfam" id="PF01895"/>
    </source>
</evidence>
<dbReference type="OrthoDB" id="7738at2157"/>
<dbReference type="PANTHER" id="PTHR42930">
    <property type="entry name" value="PHOSPHATE-SPECIFIC TRANSPORT SYSTEM ACCESSORY PROTEIN PHOU"/>
    <property type="match status" value="1"/>
</dbReference>
<dbReference type="Proteomes" id="UP000019483">
    <property type="component" value="Unassembled WGS sequence"/>
</dbReference>
<dbReference type="Gene3D" id="1.20.58.220">
    <property type="entry name" value="Phosphate transport system protein phou homolog 2, domain 2"/>
    <property type="match status" value="1"/>
</dbReference>
<sequence>MTREKYHESLDILKNDVINMGQLATEAINNSIKSLKEIDTEIAKSVIDGDQPIDDYEMKIEKSISQIIALQSPTAKDMRFVTACLKIAIDIERMSDLAVNIAEIAERMEGDHVKPLVDIPKMAEIASGMLEKAMTAFETNDAELAEATAKKDDEIDRMFYSIEKELIEMMVADESIITNASHLLFVLRYIERIGDHACNICESIVYIAEAKRKDLN</sequence>
<dbReference type="NCBIfam" id="TIGR02135">
    <property type="entry name" value="phoU_full"/>
    <property type="match status" value="1"/>
</dbReference>
<dbReference type="EMBL" id="AZAJ01000001">
    <property type="protein sequence ID" value="ETA68324.1"/>
    <property type="molecule type" value="Genomic_DNA"/>
</dbReference>
<evidence type="ECO:0000256" key="6">
    <source>
        <dbReference type="ARBA" id="ARBA00022592"/>
    </source>
</evidence>